<reference evidence="2" key="1">
    <citation type="submission" date="2016-11" db="UniProtKB">
        <authorList>
            <consortium name="WormBaseParasite"/>
        </authorList>
    </citation>
    <scope>IDENTIFICATION</scope>
</reference>
<organism evidence="1 2">
    <name type="scientific">Caenorhabditis tropicalis</name>
    <dbReference type="NCBI Taxonomy" id="1561998"/>
    <lineage>
        <taxon>Eukaryota</taxon>
        <taxon>Metazoa</taxon>
        <taxon>Ecdysozoa</taxon>
        <taxon>Nematoda</taxon>
        <taxon>Chromadorea</taxon>
        <taxon>Rhabditida</taxon>
        <taxon>Rhabditina</taxon>
        <taxon>Rhabditomorpha</taxon>
        <taxon>Rhabditoidea</taxon>
        <taxon>Rhabditidae</taxon>
        <taxon>Peloderinae</taxon>
        <taxon>Caenorhabditis</taxon>
    </lineage>
</organism>
<sequence>MSPESRKKEKAAEECIKKEKRYIYQLSIDPLVPIRSSLPHVLLTVRCSLLLFPLSFIDSSSSLPTVIRHPPPVK</sequence>
<proteinExistence type="predicted"/>
<keyword evidence="1" id="KW-1185">Reference proteome</keyword>
<dbReference type="AlphaFoldDB" id="A0A1I7ULR6"/>
<name>A0A1I7ULR6_9PELO</name>
<evidence type="ECO:0000313" key="2">
    <source>
        <dbReference type="WBParaSite" id="Csp11.Scaffold630.g17228.t1"/>
    </source>
</evidence>
<dbReference type="Proteomes" id="UP000095282">
    <property type="component" value="Unplaced"/>
</dbReference>
<dbReference type="WBParaSite" id="Csp11.Scaffold630.g17228.t1">
    <property type="protein sequence ID" value="Csp11.Scaffold630.g17228.t1"/>
    <property type="gene ID" value="Csp11.Scaffold630.g17228"/>
</dbReference>
<protein>
    <submittedName>
        <fullName evidence="2">Ovule protein</fullName>
    </submittedName>
</protein>
<accession>A0A1I7ULR6</accession>
<evidence type="ECO:0000313" key="1">
    <source>
        <dbReference type="Proteomes" id="UP000095282"/>
    </source>
</evidence>